<dbReference type="PRINTS" id="PR00038">
    <property type="entry name" value="HTHLUXR"/>
</dbReference>
<dbReference type="InterPro" id="IPR001789">
    <property type="entry name" value="Sig_transdc_resp-reg_receiver"/>
</dbReference>
<dbReference type="InterPro" id="IPR039420">
    <property type="entry name" value="WalR-like"/>
</dbReference>
<dbReference type="InterPro" id="IPR000792">
    <property type="entry name" value="Tscrpt_reg_LuxR_C"/>
</dbReference>
<evidence type="ECO:0000259" key="8">
    <source>
        <dbReference type="PROSITE" id="PS50110"/>
    </source>
</evidence>
<evidence type="ECO:0000313" key="9">
    <source>
        <dbReference type="EMBL" id="QBR88207.1"/>
    </source>
</evidence>
<dbReference type="PANTHER" id="PTHR43214:SF24">
    <property type="entry name" value="TRANSCRIPTIONAL REGULATORY PROTEIN NARL-RELATED"/>
    <property type="match status" value="1"/>
</dbReference>
<sequence length="249" mass="27124">MFGESVTAPAVVRQRTAGQESVLIRIFLIHSHEIFRRGLRDLIGAARDLVVVGESGSVHESARRIAVSLPDVVIVDAVLPDGNGIELARSIRAKNRRARCLILGRPGREEVRGDAAAAGAHGYLPDDVQARILLDVIRRVARGEQVAARIAVSPRPEPEATRAPGGDPDRDPHLTTRERQVLRLIASGMSNRQIGEQLGLAEKTVKNYVSALLAKLHVQRRTQAAIYEMTHKPGLDADPLPMVNRAVAR</sequence>
<keyword evidence="3" id="KW-0238">DNA-binding</keyword>
<dbReference type="Proteomes" id="UP000295748">
    <property type="component" value="Chromosome"/>
</dbReference>
<dbReference type="CDD" id="cd06170">
    <property type="entry name" value="LuxR_C_like"/>
    <property type="match status" value="1"/>
</dbReference>
<proteinExistence type="predicted"/>
<feature type="domain" description="Response regulatory" evidence="8">
    <location>
        <begin position="25"/>
        <end position="141"/>
    </location>
</feature>
<dbReference type="Pfam" id="PF00072">
    <property type="entry name" value="Response_reg"/>
    <property type="match status" value="1"/>
</dbReference>
<evidence type="ECO:0000259" key="7">
    <source>
        <dbReference type="PROSITE" id="PS50043"/>
    </source>
</evidence>
<dbReference type="CDD" id="cd17535">
    <property type="entry name" value="REC_NarL-like"/>
    <property type="match status" value="1"/>
</dbReference>
<reference evidence="9 10" key="1">
    <citation type="submission" date="2019-03" db="EMBL/GenBank/DDBJ databases">
        <authorList>
            <person name="Dong K."/>
        </authorList>
    </citation>
    <scope>NUCLEOTIDE SEQUENCE [LARGE SCALE GENOMIC DNA]</scope>
    <source>
        <strain evidence="10">dk512</strain>
    </source>
</reference>
<dbReference type="EMBL" id="CP038266">
    <property type="protein sequence ID" value="QBR88207.1"/>
    <property type="molecule type" value="Genomic_DNA"/>
</dbReference>
<evidence type="ECO:0000256" key="3">
    <source>
        <dbReference type="ARBA" id="ARBA00023125"/>
    </source>
</evidence>
<dbReference type="RefSeq" id="WP_135064626.1">
    <property type="nucleotide sequence ID" value="NZ_CP038266.1"/>
</dbReference>
<dbReference type="PROSITE" id="PS50043">
    <property type="entry name" value="HTH_LUXR_2"/>
    <property type="match status" value="1"/>
</dbReference>
<dbReference type="PANTHER" id="PTHR43214">
    <property type="entry name" value="TWO-COMPONENT RESPONSE REGULATOR"/>
    <property type="match status" value="1"/>
</dbReference>
<dbReference type="InterPro" id="IPR058245">
    <property type="entry name" value="NreC/VraR/RcsB-like_REC"/>
</dbReference>
<accession>A0ABX5SSM9</accession>
<dbReference type="InterPro" id="IPR016032">
    <property type="entry name" value="Sig_transdc_resp-reg_C-effctor"/>
</dbReference>
<gene>
    <name evidence="9" type="ORF">E4K62_05555</name>
</gene>
<feature type="modified residue" description="4-aspartylphosphate" evidence="5">
    <location>
        <position position="76"/>
    </location>
</feature>
<dbReference type="Gene3D" id="3.40.50.2300">
    <property type="match status" value="1"/>
</dbReference>
<protein>
    <submittedName>
        <fullName evidence="9">Response regulator transcription factor</fullName>
    </submittedName>
</protein>
<feature type="region of interest" description="Disordered" evidence="6">
    <location>
        <begin position="150"/>
        <end position="174"/>
    </location>
</feature>
<dbReference type="PROSITE" id="PS50110">
    <property type="entry name" value="RESPONSE_REGULATORY"/>
    <property type="match status" value="1"/>
</dbReference>
<dbReference type="PROSITE" id="PS00622">
    <property type="entry name" value="HTH_LUXR_1"/>
    <property type="match status" value="1"/>
</dbReference>
<feature type="domain" description="HTH luxR-type" evidence="7">
    <location>
        <begin position="167"/>
        <end position="232"/>
    </location>
</feature>
<evidence type="ECO:0000256" key="2">
    <source>
        <dbReference type="ARBA" id="ARBA00023015"/>
    </source>
</evidence>
<dbReference type="InterPro" id="IPR011006">
    <property type="entry name" value="CheY-like_superfamily"/>
</dbReference>
<keyword evidence="10" id="KW-1185">Reference proteome</keyword>
<organism evidence="9 10">
    <name type="scientific">Microbacterium wangchenii</name>
    <dbReference type="NCBI Taxonomy" id="2541726"/>
    <lineage>
        <taxon>Bacteria</taxon>
        <taxon>Bacillati</taxon>
        <taxon>Actinomycetota</taxon>
        <taxon>Actinomycetes</taxon>
        <taxon>Micrococcales</taxon>
        <taxon>Microbacteriaceae</taxon>
        <taxon>Microbacterium</taxon>
    </lineage>
</organism>
<keyword evidence="1 5" id="KW-0597">Phosphoprotein</keyword>
<dbReference type="Pfam" id="PF00196">
    <property type="entry name" value="GerE"/>
    <property type="match status" value="1"/>
</dbReference>
<keyword evidence="4" id="KW-0804">Transcription</keyword>
<dbReference type="SUPFAM" id="SSF46894">
    <property type="entry name" value="C-terminal effector domain of the bipartite response regulators"/>
    <property type="match status" value="1"/>
</dbReference>
<dbReference type="SUPFAM" id="SSF52172">
    <property type="entry name" value="CheY-like"/>
    <property type="match status" value="1"/>
</dbReference>
<dbReference type="SMART" id="SM00448">
    <property type="entry name" value="REC"/>
    <property type="match status" value="1"/>
</dbReference>
<dbReference type="SMART" id="SM00421">
    <property type="entry name" value="HTH_LUXR"/>
    <property type="match status" value="1"/>
</dbReference>
<evidence type="ECO:0000256" key="5">
    <source>
        <dbReference type="PROSITE-ProRule" id="PRU00169"/>
    </source>
</evidence>
<evidence type="ECO:0000256" key="4">
    <source>
        <dbReference type="ARBA" id="ARBA00023163"/>
    </source>
</evidence>
<evidence type="ECO:0000256" key="6">
    <source>
        <dbReference type="SAM" id="MobiDB-lite"/>
    </source>
</evidence>
<name>A0ABX5SSM9_9MICO</name>
<evidence type="ECO:0000256" key="1">
    <source>
        <dbReference type="ARBA" id="ARBA00022553"/>
    </source>
</evidence>
<evidence type="ECO:0000313" key="10">
    <source>
        <dbReference type="Proteomes" id="UP000295748"/>
    </source>
</evidence>
<keyword evidence="2" id="KW-0805">Transcription regulation</keyword>